<dbReference type="KEGG" id="tde:TDE_1646"/>
<proteinExistence type="predicted"/>
<evidence type="ECO:0000256" key="1">
    <source>
        <dbReference type="SAM" id="Phobius"/>
    </source>
</evidence>
<sequence>MTICNYEYNFYTLYKFNTIKFVFYAKIYSMVDGAALILYNHTL</sequence>
<dbReference type="HOGENOM" id="CLU_3241002_0_0_12"/>
<accession>Q73M63</accession>
<protein>
    <submittedName>
        <fullName evidence="2">Uncharacterized protein</fullName>
    </submittedName>
</protein>
<dbReference type="EMBL" id="AE017226">
    <property type="protein sequence ID" value="AAS12163.1"/>
    <property type="molecule type" value="Genomic_DNA"/>
</dbReference>
<reference evidence="2 3" key="1">
    <citation type="journal article" date="2004" name="Proc. Natl. Acad. Sci. U.S.A.">
        <title>Comparison of the genome of the oral pathogen Treponema denticola with other spirochete genomes.</title>
        <authorList>
            <person name="Seshadri R."/>
            <person name="Myers G.S."/>
            <person name="Tettelin H."/>
            <person name="Eisen J.A."/>
            <person name="Heidelberg J.F."/>
            <person name="Dodson R.J."/>
            <person name="Davidsen T.M."/>
            <person name="DeBoy R.T."/>
            <person name="Fouts D.E."/>
            <person name="Haft D.H."/>
            <person name="Selengut J."/>
            <person name="Ren Q."/>
            <person name="Brinkac L.M."/>
            <person name="Madupu R."/>
            <person name="Kolonay J."/>
            <person name="Durkin S.A."/>
            <person name="Daugherty S.C."/>
            <person name="Shetty J."/>
            <person name="Shvartsbeyn A."/>
            <person name="Gebregeorgis E."/>
            <person name="Geer K."/>
            <person name="Tsegaye G."/>
            <person name="Malek J."/>
            <person name="Ayodeji B."/>
            <person name="Shatsman S."/>
            <person name="McLeod M.P."/>
            <person name="Smajs D."/>
            <person name="Howell J.K."/>
            <person name="Pal S."/>
            <person name="Amin A."/>
            <person name="Vashisth P."/>
            <person name="McNeill T.Z."/>
            <person name="Xiang Q."/>
            <person name="Sodergren E."/>
            <person name="Baca E."/>
            <person name="Weinstock G.M."/>
            <person name="Norris S.J."/>
            <person name="Fraser C.M."/>
            <person name="Paulsen I.T."/>
        </authorList>
    </citation>
    <scope>NUCLEOTIDE SEQUENCE [LARGE SCALE GENOMIC DNA]</scope>
    <source>
        <strain evidence="3">ATCC 35405 / DSM 14222 / CIP 103919 / JCM 8153 / KCTC 15104</strain>
    </source>
</reference>
<dbReference type="PaxDb" id="243275-TDE_1646"/>
<keyword evidence="3" id="KW-1185">Reference proteome</keyword>
<dbReference type="AlphaFoldDB" id="Q73M63"/>
<keyword evidence="1" id="KW-1133">Transmembrane helix</keyword>
<evidence type="ECO:0000313" key="2">
    <source>
        <dbReference type="EMBL" id="AAS12163.1"/>
    </source>
</evidence>
<gene>
    <name evidence="2" type="ordered locus">TDE_1646</name>
</gene>
<organism evidence="2 3">
    <name type="scientific">Treponema denticola (strain ATCC 35405 / DSM 14222 / CIP 103919 / JCM 8153 / KCTC 15104)</name>
    <dbReference type="NCBI Taxonomy" id="243275"/>
    <lineage>
        <taxon>Bacteria</taxon>
        <taxon>Pseudomonadati</taxon>
        <taxon>Spirochaetota</taxon>
        <taxon>Spirochaetia</taxon>
        <taxon>Spirochaetales</taxon>
        <taxon>Treponemataceae</taxon>
        <taxon>Treponema</taxon>
    </lineage>
</organism>
<keyword evidence="1" id="KW-0472">Membrane</keyword>
<feature type="transmembrane region" description="Helical" evidence="1">
    <location>
        <begin position="21"/>
        <end position="39"/>
    </location>
</feature>
<name>Q73M63_TREDE</name>
<keyword evidence="1" id="KW-0812">Transmembrane</keyword>
<evidence type="ECO:0000313" key="3">
    <source>
        <dbReference type="Proteomes" id="UP000008212"/>
    </source>
</evidence>
<dbReference type="Proteomes" id="UP000008212">
    <property type="component" value="Chromosome"/>
</dbReference>